<feature type="region of interest" description="Disordered" evidence="1">
    <location>
        <begin position="1"/>
        <end position="85"/>
    </location>
</feature>
<accession>A0A4S8MZT4</accession>
<evidence type="ECO:0000256" key="1">
    <source>
        <dbReference type="SAM" id="MobiDB-lite"/>
    </source>
</evidence>
<dbReference type="PANTHER" id="PTHR43252:SF2">
    <property type="entry name" value="TRANSCRIPTION REGULATOR, PADR-LIKE FAMILY"/>
    <property type="match status" value="1"/>
</dbReference>
<proteinExistence type="predicted"/>
<gene>
    <name evidence="3" type="ORF">E9934_17995</name>
</gene>
<feature type="compositionally biased region" description="Basic and acidic residues" evidence="1">
    <location>
        <begin position="255"/>
        <end position="266"/>
    </location>
</feature>
<reference evidence="3 4" key="1">
    <citation type="journal article" date="2009" name="Int. J. Syst. Evol. Microbiol.">
        <title>Nocardioides caeni sp. nov., isolated from wastewater.</title>
        <authorList>
            <person name="Yoon J.H."/>
            <person name="Kang S.J."/>
            <person name="Park S."/>
            <person name="Kim W."/>
            <person name="Oh T.K."/>
        </authorList>
    </citation>
    <scope>NUCLEOTIDE SEQUENCE [LARGE SCALE GENOMIC DNA]</scope>
    <source>
        <strain evidence="3 4">DSM 23134</strain>
    </source>
</reference>
<evidence type="ECO:0000313" key="4">
    <source>
        <dbReference type="Proteomes" id="UP000307087"/>
    </source>
</evidence>
<dbReference type="OrthoDB" id="1683430at2"/>
<dbReference type="EMBL" id="STGW01000019">
    <property type="protein sequence ID" value="THV09007.1"/>
    <property type="molecule type" value="Genomic_DNA"/>
</dbReference>
<dbReference type="Proteomes" id="UP000307087">
    <property type="component" value="Unassembled WGS sequence"/>
</dbReference>
<dbReference type="InterPro" id="IPR036390">
    <property type="entry name" value="WH_DNA-bd_sf"/>
</dbReference>
<feature type="region of interest" description="Disordered" evidence="1">
    <location>
        <begin position="245"/>
        <end position="266"/>
    </location>
</feature>
<dbReference type="SUPFAM" id="SSF46785">
    <property type="entry name" value="Winged helix' DNA-binding domain"/>
    <property type="match status" value="1"/>
</dbReference>
<evidence type="ECO:0000313" key="3">
    <source>
        <dbReference type="EMBL" id="THV09007.1"/>
    </source>
</evidence>
<organism evidence="3 4">
    <name type="scientific">Nocardioides caeni</name>
    <dbReference type="NCBI Taxonomy" id="574700"/>
    <lineage>
        <taxon>Bacteria</taxon>
        <taxon>Bacillati</taxon>
        <taxon>Actinomycetota</taxon>
        <taxon>Actinomycetes</taxon>
        <taxon>Propionibacteriales</taxon>
        <taxon>Nocardioidaceae</taxon>
        <taxon>Nocardioides</taxon>
    </lineage>
</organism>
<feature type="domain" description="Transcription regulator PadR N-terminal" evidence="2">
    <location>
        <begin position="105"/>
        <end position="167"/>
    </location>
</feature>
<dbReference type="InterPro" id="IPR036388">
    <property type="entry name" value="WH-like_DNA-bd_sf"/>
</dbReference>
<feature type="compositionally biased region" description="Gly residues" evidence="1">
    <location>
        <begin position="15"/>
        <end position="26"/>
    </location>
</feature>
<dbReference type="InterPro" id="IPR005149">
    <property type="entry name" value="Tscrpt_reg_PadR_N"/>
</dbReference>
<evidence type="ECO:0000259" key="2">
    <source>
        <dbReference type="Pfam" id="PF03551"/>
    </source>
</evidence>
<dbReference type="AlphaFoldDB" id="A0A4S8MZT4"/>
<dbReference type="PANTHER" id="PTHR43252">
    <property type="entry name" value="TRANSCRIPTIONAL REGULATOR YQJI"/>
    <property type="match status" value="1"/>
</dbReference>
<dbReference type="Pfam" id="PF03551">
    <property type="entry name" value="PadR"/>
    <property type="match status" value="1"/>
</dbReference>
<keyword evidence="4" id="KW-1185">Reference proteome</keyword>
<protein>
    <submittedName>
        <fullName evidence="3">PadR family transcriptional regulator</fullName>
    </submittedName>
</protein>
<name>A0A4S8MZT4_9ACTN</name>
<dbReference type="Gene3D" id="1.10.10.10">
    <property type="entry name" value="Winged helix-like DNA-binding domain superfamily/Winged helix DNA-binding domain"/>
    <property type="match status" value="1"/>
</dbReference>
<sequence length="266" mass="27909">MNFDNFNDASDDGRFGPGGPRGPRGGGQRRQRGGFGPGAGGPGGWAQWGDPRGHRGGPGGPGVPPPWVAGLFGMGRPEGERGPRVRRGDVRSAILDILRAAGEREETANGYQVIQQITERSGGVWKPSPGSVYPTIQQLQDEGLVEEAAESDATSRRGLRLTAAGAAWCGEHDNELAAVWRPFDRRREAVEAADGSEAGGHADLKAEIGQVMGAVWQIVTAGSDTQRQAAIDVLVEARRSLYGILADGPHPASGETDKSDGSDDDA</sequence>
<feature type="compositionally biased region" description="Gly residues" evidence="1">
    <location>
        <begin position="33"/>
        <end position="46"/>
    </location>
</feature>
<comment type="caution">
    <text evidence="3">The sequence shown here is derived from an EMBL/GenBank/DDBJ whole genome shotgun (WGS) entry which is preliminary data.</text>
</comment>